<dbReference type="Proteomes" id="UP000284403">
    <property type="component" value="Unassembled WGS sequence"/>
</dbReference>
<organism evidence="1 2">
    <name type="scientific">Trypanosoma conorhini</name>
    <dbReference type="NCBI Taxonomy" id="83891"/>
    <lineage>
        <taxon>Eukaryota</taxon>
        <taxon>Discoba</taxon>
        <taxon>Euglenozoa</taxon>
        <taxon>Kinetoplastea</taxon>
        <taxon>Metakinetoplastina</taxon>
        <taxon>Trypanosomatida</taxon>
        <taxon>Trypanosomatidae</taxon>
        <taxon>Trypanosoma</taxon>
    </lineage>
</organism>
<dbReference type="GeneID" id="40323099"/>
<evidence type="ECO:0000313" key="2">
    <source>
        <dbReference type="Proteomes" id="UP000284403"/>
    </source>
</evidence>
<dbReference type="AlphaFoldDB" id="A0A3R7N6G6"/>
<gene>
    <name evidence="1" type="ORF">Tco025E_09488</name>
</gene>
<proteinExistence type="predicted"/>
<accession>A0A3R7N6G6</accession>
<protein>
    <submittedName>
        <fullName evidence="1">Uncharacterized protein</fullName>
    </submittedName>
</protein>
<comment type="caution">
    <text evidence="1">The sequence shown here is derived from an EMBL/GenBank/DDBJ whole genome shotgun (WGS) entry which is preliminary data.</text>
</comment>
<sequence length="155" mass="16985">MGLVVGGLRDKGRPKHKATAWLCSGACVSVWETPGRILLGAAPAAWSVFPNPDLLLARNGVDDDAGSSGGGSALSLPFCIAAPSHTSSRSQWRVPQEPRIILPQRRPLFGGTKRIRRERPEFNLFCILAWRGTPHCRAHLGRAVALHLRRPNYYD</sequence>
<dbReference type="RefSeq" id="XP_029223572.1">
    <property type="nucleotide sequence ID" value="XM_029376305.1"/>
</dbReference>
<name>A0A3R7N6G6_9TRYP</name>
<reference evidence="1 2" key="1">
    <citation type="journal article" date="2018" name="BMC Genomics">
        <title>Genomic comparison of Trypanosoma conorhini and Trypanosoma rangeli to Trypanosoma cruzi strains of high and low virulence.</title>
        <authorList>
            <person name="Bradwell K.R."/>
            <person name="Koparde V.N."/>
            <person name="Matveyev A.V."/>
            <person name="Serrano M.G."/>
            <person name="Alves J.M."/>
            <person name="Parikh H."/>
            <person name="Huang B."/>
            <person name="Lee V."/>
            <person name="Espinosa-Alvarez O."/>
            <person name="Ortiz P.A."/>
            <person name="Costa-Martins A.G."/>
            <person name="Teixeira M.M."/>
            <person name="Buck G.A."/>
        </authorList>
    </citation>
    <scope>NUCLEOTIDE SEQUENCE [LARGE SCALE GENOMIC DNA]</scope>
    <source>
        <strain evidence="1 2">025E</strain>
    </source>
</reference>
<keyword evidence="2" id="KW-1185">Reference proteome</keyword>
<evidence type="ECO:0000313" key="1">
    <source>
        <dbReference type="EMBL" id="RNE97322.1"/>
    </source>
</evidence>
<dbReference type="EMBL" id="MKKU01001149">
    <property type="protein sequence ID" value="RNE97322.1"/>
    <property type="molecule type" value="Genomic_DNA"/>
</dbReference>